<evidence type="ECO:0000256" key="3">
    <source>
        <dbReference type="ARBA" id="ARBA00022598"/>
    </source>
</evidence>
<dbReference type="Proteomes" id="UP000016638">
    <property type="component" value="Unassembled WGS sequence"/>
</dbReference>
<organism evidence="10 11">
    <name type="scientific">Olsenella profusa F0195</name>
    <dbReference type="NCBI Taxonomy" id="1125712"/>
    <lineage>
        <taxon>Bacteria</taxon>
        <taxon>Bacillati</taxon>
        <taxon>Actinomycetota</taxon>
        <taxon>Coriobacteriia</taxon>
        <taxon>Coriobacteriales</taxon>
        <taxon>Atopobiaceae</taxon>
        <taxon>Olsenella</taxon>
    </lineage>
</organism>
<dbReference type="EMBL" id="AWEZ01000070">
    <property type="protein sequence ID" value="ERL06109.1"/>
    <property type="molecule type" value="Genomic_DNA"/>
</dbReference>
<gene>
    <name evidence="8 10" type="primary">tilS</name>
    <name evidence="10" type="ORF">HMPREF1316_2588</name>
</gene>
<dbReference type="SUPFAM" id="SSF56037">
    <property type="entry name" value="PheT/TilS domain"/>
    <property type="match status" value="1"/>
</dbReference>
<dbReference type="InterPro" id="IPR014729">
    <property type="entry name" value="Rossmann-like_a/b/a_fold"/>
</dbReference>
<dbReference type="Pfam" id="PF11734">
    <property type="entry name" value="TilS_C"/>
    <property type="match status" value="1"/>
</dbReference>
<comment type="subcellular location">
    <subcellularLocation>
        <location evidence="1 8">Cytoplasm</location>
    </subcellularLocation>
</comment>
<name>U2SZ60_9ACTN</name>
<evidence type="ECO:0000256" key="7">
    <source>
        <dbReference type="ARBA" id="ARBA00048539"/>
    </source>
</evidence>
<dbReference type="Pfam" id="PF01171">
    <property type="entry name" value="ATP_bind_3"/>
    <property type="match status" value="1"/>
</dbReference>
<dbReference type="GO" id="GO:0032267">
    <property type="term" value="F:tRNA(Ile)-lysidine synthase activity"/>
    <property type="evidence" value="ECO:0007669"/>
    <property type="project" value="UniProtKB-EC"/>
</dbReference>
<comment type="caution">
    <text evidence="10">The sequence shown here is derived from an EMBL/GenBank/DDBJ whole genome shotgun (WGS) entry which is preliminary data.</text>
</comment>
<dbReference type="EC" id="6.3.4.19" evidence="8"/>
<dbReference type="PATRIC" id="fig|1125712.3.peg.2430"/>
<evidence type="ECO:0000313" key="11">
    <source>
        <dbReference type="Proteomes" id="UP000016638"/>
    </source>
</evidence>
<dbReference type="HAMAP" id="MF_01161">
    <property type="entry name" value="tRNA_Ile_lys_synt"/>
    <property type="match status" value="1"/>
</dbReference>
<sequence>MTSVTSRYAVGRQRLGRASGREGTTSRAPVVLMVSGGADSTALLVLAATSTLDIDDGRGPARIARERLHVLHVNHRIRGEEADGDERFVRDLAARLGIPCTVRRVNVPELARRAKDGNANVESMGREVRYRAATALANGLSCQADTPRAAARILTAHTADDRAETFLMNVIRGTGAAGLSSIPRRRNRVVRPLLDSTHEELCGILRLRGIAWREDATNEDTRYLRSYVRHEILPLLRGRNPAVVSALSTTSDILSEEDVYLTHVAAQAYRELVRRQGEGLRALDARRLGACEVAIARRVVRRALLELVPDARLEARHIERVLALVGAGHGSASMPRGLDARVEYGLLFLHACADDGVAAPPAAWLPVPGSLELADGRTLQARLAAPPQGGQAPDVARAHGLEWGGASVLLDAVACGLDQGGTGRLWVDGPAPGDVFCPLGMHGQSKKLSDLLGEAQIPAMGRALVPVVRTAPTGAVVWVAGVRADERFRCQSHTKLLLELTIVGSENGVTPPRGHDGR</sequence>
<keyword evidence="11" id="KW-1185">Reference proteome</keyword>
<dbReference type="AlphaFoldDB" id="U2SZ60"/>
<dbReference type="InterPro" id="IPR012795">
    <property type="entry name" value="tRNA_Ile_lys_synt_N"/>
</dbReference>
<dbReference type="GO" id="GO:0005524">
    <property type="term" value="F:ATP binding"/>
    <property type="evidence" value="ECO:0007669"/>
    <property type="project" value="UniProtKB-UniRule"/>
</dbReference>
<keyword evidence="3 8" id="KW-0436">Ligase</keyword>
<accession>U2SZ60</accession>
<keyword evidence="2 8" id="KW-0963">Cytoplasm</keyword>
<evidence type="ECO:0000256" key="4">
    <source>
        <dbReference type="ARBA" id="ARBA00022694"/>
    </source>
</evidence>
<feature type="binding site" evidence="8">
    <location>
        <begin position="35"/>
        <end position="40"/>
    </location>
    <ligand>
        <name>ATP</name>
        <dbReference type="ChEBI" id="CHEBI:30616"/>
    </ligand>
</feature>
<dbReference type="SUPFAM" id="SSF82829">
    <property type="entry name" value="MesJ substrate recognition domain-like"/>
    <property type="match status" value="1"/>
</dbReference>
<dbReference type="GO" id="GO:0006400">
    <property type="term" value="P:tRNA modification"/>
    <property type="evidence" value="ECO:0007669"/>
    <property type="project" value="UniProtKB-UniRule"/>
</dbReference>
<dbReference type="SUPFAM" id="SSF52402">
    <property type="entry name" value="Adenine nucleotide alpha hydrolases-like"/>
    <property type="match status" value="1"/>
</dbReference>
<evidence type="ECO:0000259" key="9">
    <source>
        <dbReference type="SMART" id="SM00977"/>
    </source>
</evidence>
<evidence type="ECO:0000256" key="6">
    <source>
        <dbReference type="ARBA" id="ARBA00022840"/>
    </source>
</evidence>
<dbReference type="GO" id="GO:0005737">
    <property type="term" value="C:cytoplasm"/>
    <property type="evidence" value="ECO:0007669"/>
    <property type="project" value="UniProtKB-SubCell"/>
</dbReference>
<comment type="domain">
    <text evidence="8">The N-terminal region contains the highly conserved SGGXDS motif, predicted to be a P-loop motif involved in ATP binding.</text>
</comment>
<comment type="catalytic activity">
    <reaction evidence="7 8">
        <text>cytidine(34) in tRNA(Ile2) + L-lysine + ATP = lysidine(34) in tRNA(Ile2) + AMP + diphosphate + H(+)</text>
        <dbReference type="Rhea" id="RHEA:43744"/>
        <dbReference type="Rhea" id="RHEA-COMP:10625"/>
        <dbReference type="Rhea" id="RHEA-COMP:10670"/>
        <dbReference type="ChEBI" id="CHEBI:15378"/>
        <dbReference type="ChEBI" id="CHEBI:30616"/>
        <dbReference type="ChEBI" id="CHEBI:32551"/>
        <dbReference type="ChEBI" id="CHEBI:33019"/>
        <dbReference type="ChEBI" id="CHEBI:82748"/>
        <dbReference type="ChEBI" id="CHEBI:83665"/>
        <dbReference type="ChEBI" id="CHEBI:456215"/>
        <dbReference type="EC" id="6.3.4.19"/>
    </reaction>
</comment>
<evidence type="ECO:0000256" key="2">
    <source>
        <dbReference type="ARBA" id="ARBA00022490"/>
    </source>
</evidence>
<comment type="similarity">
    <text evidence="8">Belongs to the tRNA(Ile)-lysidine synthase family.</text>
</comment>
<dbReference type="NCBIfam" id="TIGR02432">
    <property type="entry name" value="lysidine_TilS_N"/>
    <property type="match status" value="1"/>
</dbReference>
<evidence type="ECO:0000256" key="1">
    <source>
        <dbReference type="ARBA" id="ARBA00004496"/>
    </source>
</evidence>
<dbReference type="InterPro" id="IPR012796">
    <property type="entry name" value="Lysidine-tRNA-synth_C"/>
</dbReference>
<evidence type="ECO:0000256" key="5">
    <source>
        <dbReference type="ARBA" id="ARBA00022741"/>
    </source>
</evidence>
<dbReference type="eggNOG" id="COG0037">
    <property type="taxonomic scope" value="Bacteria"/>
</dbReference>
<feature type="domain" description="Lysidine-tRNA(Ile) synthetase C-terminal" evidence="9">
    <location>
        <begin position="425"/>
        <end position="500"/>
    </location>
</feature>
<dbReference type="RefSeq" id="WP_021727330.1">
    <property type="nucleotide sequence ID" value="NZ_AWEZ01000070.1"/>
</dbReference>
<dbReference type="InterPro" id="IPR011063">
    <property type="entry name" value="TilS/TtcA_N"/>
</dbReference>
<dbReference type="SMART" id="SM00977">
    <property type="entry name" value="TilS_C"/>
    <property type="match status" value="1"/>
</dbReference>
<dbReference type="STRING" id="1125712.HMPREF1316_2588"/>
<dbReference type="Gene3D" id="3.40.50.620">
    <property type="entry name" value="HUPs"/>
    <property type="match status" value="1"/>
</dbReference>
<reference evidence="10 11" key="1">
    <citation type="submission" date="2013-08" db="EMBL/GenBank/DDBJ databases">
        <authorList>
            <person name="Durkin A.S."/>
            <person name="Haft D.R."/>
            <person name="McCorrison J."/>
            <person name="Torralba M."/>
            <person name="Gillis M."/>
            <person name="Haft D.H."/>
            <person name="Methe B."/>
            <person name="Sutton G."/>
            <person name="Nelson K.E."/>
        </authorList>
    </citation>
    <scope>NUCLEOTIDE SEQUENCE [LARGE SCALE GENOMIC DNA]</scope>
    <source>
        <strain evidence="10 11">F0195</strain>
    </source>
</reference>
<dbReference type="PANTHER" id="PTHR43033:SF1">
    <property type="entry name" value="TRNA(ILE)-LYSIDINE SYNTHASE-RELATED"/>
    <property type="match status" value="1"/>
</dbReference>
<keyword evidence="5 8" id="KW-0547">Nucleotide-binding</keyword>
<evidence type="ECO:0000313" key="10">
    <source>
        <dbReference type="EMBL" id="ERL06109.1"/>
    </source>
</evidence>
<proteinExistence type="inferred from homology"/>
<keyword evidence="4 8" id="KW-0819">tRNA processing</keyword>
<dbReference type="CDD" id="cd01992">
    <property type="entry name" value="TilS_N"/>
    <property type="match status" value="1"/>
</dbReference>
<evidence type="ECO:0000256" key="8">
    <source>
        <dbReference type="HAMAP-Rule" id="MF_01161"/>
    </source>
</evidence>
<keyword evidence="6 8" id="KW-0067">ATP-binding</keyword>
<protein>
    <recommendedName>
        <fullName evidence="8">tRNA(Ile)-lysidine synthase</fullName>
        <ecNumber evidence="8">6.3.4.19</ecNumber>
    </recommendedName>
    <alternativeName>
        <fullName evidence="8">tRNA(Ile)-2-lysyl-cytidine synthase</fullName>
    </alternativeName>
    <alternativeName>
        <fullName evidence="8">tRNA(Ile)-lysidine synthetase</fullName>
    </alternativeName>
</protein>
<dbReference type="PANTHER" id="PTHR43033">
    <property type="entry name" value="TRNA(ILE)-LYSIDINE SYNTHASE-RELATED"/>
    <property type="match status" value="1"/>
</dbReference>
<dbReference type="Gene3D" id="1.20.59.20">
    <property type="match status" value="1"/>
</dbReference>
<dbReference type="InterPro" id="IPR012094">
    <property type="entry name" value="tRNA_Ile_lys_synt"/>
</dbReference>
<comment type="function">
    <text evidence="8">Ligates lysine onto the cytidine present at position 34 of the AUA codon-specific tRNA(Ile) that contains the anticodon CAU, in an ATP-dependent manner. Cytidine is converted to lysidine, thus changing the amino acid specificity of the tRNA from methionine to isoleucine.</text>
</comment>